<feature type="compositionally biased region" description="Basic and acidic residues" evidence="1">
    <location>
        <begin position="616"/>
        <end position="630"/>
    </location>
</feature>
<feature type="compositionally biased region" description="Basic and acidic residues" evidence="1">
    <location>
        <begin position="407"/>
        <end position="421"/>
    </location>
</feature>
<dbReference type="OrthoDB" id="10474700at2759"/>
<reference evidence="2 3" key="1">
    <citation type="submission" date="2017-09" db="EMBL/GenBank/DDBJ databases">
        <title>Genome sequencing of Besnoitia besnoiti strain Bb-Ger1.</title>
        <authorList>
            <person name="Schares G."/>
            <person name="Venepally P."/>
            <person name="Lorenzi H.A."/>
        </authorList>
    </citation>
    <scope>NUCLEOTIDE SEQUENCE [LARGE SCALE GENOMIC DNA]</scope>
    <source>
        <strain evidence="2 3">Bb-Ger1</strain>
    </source>
</reference>
<gene>
    <name evidence="2" type="ORF">BESB_012110</name>
</gene>
<comment type="caution">
    <text evidence="2">The sequence shown here is derived from an EMBL/GenBank/DDBJ whole genome shotgun (WGS) entry which is preliminary data.</text>
</comment>
<sequence length="717" mass="75585">MNTHPLETTLGRLSGARSPSIARPAGADDRLGRLLGAGQASVSFLARRLRAFARERPALFATAATGAGLGLWVRAKAKRDGLVVSRDPHTSLFLPPESYVKAHFLPRASDVPLRGARRFLLPLDRCAESDDGRQKSHAGIPSSSDEEAAAAAARGGEGDGVRTPSPVSTSAAFARLLPPELRPQHAAAALRSASASPLRVTRSGLLRVGSGEAAFRQTSQLVHAFDPALFARRGGGGAGNHASLAGQRERGAAPEEAAGEELFFRFLTGAGAQEARPRGGRGAGRPPCVEAARPGAEGLQTGAAVALLLRRGRLCWRLIPLRLAAKETHCALFADQEGARPEAAPRGSSGEEDGERARRQPRKCGDAEAANADDARQRGDAKTDEAEETGGTQGGGTESIQGGEEETAYRETERRGEREGRPPPPRGAPRCSALWFVAAPSVPALSTSQEFLVVRVFLLPPSACGAAPAYRRAPAPSPPPPSASPPAVASCASASATDRAAEKAVEGDVFIEVLAIRPAEAQRAQPAPLFSAEFVQAVAQRAAAGLRRELQAQALRLRALERLQGGEHAREQGGDEGLSEDAPWGGLEATIEIWAGEDEPFASSASAASSQGSWRPRSDVRRGAQERQDAEDAAAPGFPQDETVQGPLRQDGGPRVSRAAGGKRSLARAARGWRDFFGLGARRRLSRRWDGPPGARSFFNSPRRGSHWRPRPPTRGG</sequence>
<feature type="compositionally biased region" description="Pro residues" evidence="1">
    <location>
        <begin position="475"/>
        <end position="484"/>
    </location>
</feature>
<name>A0A2A9M3S8_BESBE</name>
<dbReference type="VEuPathDB" id="ToxoDB:BESB_012110"/>
<evidence type="ECO:0000313" key="3">
    <source>
        <dbReference type="Proteomes" id="UP000224006"/>
    </source>
</evidence>
<organism evidence="2 3">
    <name type="scientific">Besnoitia besnoiti</name>
    <name type="common">Apicomplexan protozoan</name>
    <dbReference type="NCBI Taxonomy" id="94643"/>
    <lineage>
        <taxon>Eukaryota</taxon>
        <taxon>Sar</taxon>
        <taxon>Alveolata</taxon>
        <taxon>Apicomplexa</taxon>
        <taxon>Conoidasida</taxon>
        <taxon>Coccidia</taxon>
        <taxon>Eucoccidiorida</taxon>
        <taxon>Eimeriorina</taxon>
        <taxon>Sarcocystidae</taxon>
        <taxon>Besnoitia</taxon>
    </lineage>
</organism>
<dbReference type="EMBL" id="NWUJ01000010">
    <property type="protein sequence ID" value="PFH32599.1"/>
    <property type="molecule type" value="Genomic_DNA"/>
</dbReference>
<dbReference type="RefSeq" id="XP_029216608.1">
    <property type="nucleotide sequence ID" value="XM_029359941.1"/>
</dbReference>
<feature type="compositionally biased region" description="Basic and acidic residues" evidence="1">
    <location>
        <begin position="355"/>
        <end position="366"/>
    </location>
</feature>
<keyword evidence="3" id="KW-1185">Reference proteome</keyword>
<dbReference type="KEGG" id="bbes:BESB_012110"/>
<feature type="region of interest" description="Disordered" evidence="1">
    <location>
        <begin position="129"/>
        <end position="167"/>
    </location>
</feature>
<dbReference type="AlphaFoldDB" id="A0A2A9M3S8"/>
<accession>A0A2A9M3S8</accession>
<feature type="region of interest" description="Disordered" evidence="1">
    <location>
        <begin position="336"/>
        <end position="427"/>
    </location>
</feature>
<feature type="region of interest" description="Disordered" evidence="1">
    <location>
        <begin position="601"/>
        <end position="667"/>
    </location>
</feature>
<evidence type="ECO:0000256" key="1">
    <source>
        <dbReference type="SAM" id="MobiDB-lite"/>
    </source>
</evidence>
<dbReference type="Proteomes" id="UP000224006">
    <property type="component" value="Chromosome IX"/>
</dbReference>
<proteinExistence type="predicted"/>
<feature type="region of interest" description="Disordered" evidence="1">
    <location>
        <begin position="1"/>
        <end position="22"/>
    </location>
</feature>
<feature type="compositionally biased region" description="Basic and acidic residues" evidence="1">
    <location>
        <begin position="373"/>
        <end position="384"/>
    </location>
</feature>
<evidence type="ECO:0000313" key="2">
    <source>
        <dbReference type="EMBL" id="PFH32599.1"/>
    </source>
</evidence>
<protein>
    <submittedName>
        <fullName evidence="2">Uncharacterized protein</fullName>
    </submittedName>
</protein>
<feature type="compositionally biased region" description="Basic residues" evidence="1">
    <location>
        <begin position="704"/>
        <end position="717"/>
    </location>
</feature>
<dbReference type="GeneID" id="40306273"/>
<feature type="region of interest" description="Disordered" evidence="1">
    <location>
        <begin position="686"/>
        <end position="717"/>
    </location>
</feature>
<feature type="region of interest" description="Disordered" evidence="1">
    <location>
        <begin position="470"/>
        <end position="489"/>
    </location>
</feature>